<organism evidence="4 5">
    <name type="scientific">Breznakiella homolactica</name>
    <dbReference type="NCBI Taxonomy" id="2798577"/>
    <lineage>
        <taxon>Bacteria</taxon>
        <taxon>Pseudomonadati</taxon>
        <taxon>Spirochaetota</taxon>
        <taxon>Spirochaetia</taxon>
        <taxon>Spirochaetales</taxon>
        <taxon>Breznakiellaceae</taxon>
        <taxon>Breznakiella</taxon>
    </lineage>
</organism>
<comment type="cofactor">
    <cofactor evidence="3">
        <name>Zn(2+)</name>
        <dbReference type="ChEBI" id="CHEBI:29105"/>
    </cofactor>
    <text evidence="3">Binds 2 Zn(2+) ions per subunit. One is catalytic and the other provides a structural contribution.</text>
</comment>
<evidence type="ECO:0000256" key="1">
    <source>
        <dbReference type="PIRSR" id="PIRSR001359-1"/>
    </source>
</evidence>
<dbReference type="NCBIfam" id="TIGR00167">
    <property type="entry name" value="cbbA"/>
    <property type="match status" value="1"/>
</dbReference>
<feature type="binding site" evidence="2">
    <location>
        <begin position="207"/>
        <end position="209"/>
    </location>
    <ligand>
        <name>dihydroxyacetone phosphate</name>
        <dbReference type="ChEBI" id="CHEBI:57642"/>
    </ligand>
</feature>
<keyword evidence="3" id="KW-0862">Zinc</keyword>
<feature type="binding site" evidence="3">
    <location>
        <position position="104"/>
    </location>
    <ligand>
        <name>Zn(2+)</name>
        <dbReference type="ChEBI" id="CHEBI:29105"/>
        <label>2</label>
    </ligand>
</feature>
<feature type="binding site" evidence="3">
    <location>
        <position position="83"/>
    </location>
    <ligand>
        <name>Zn(2+)</name>
        <dbReference type="ChEBI" id="CHEBI:29105"/>
        <label>1</label>
        <note>catalytic</note>
    </ligand>
</feature>
<dbReference type="RefSeq" id="WP_215625407.1">
    <property type="nucleotide sequence ID" value="NZ_CP067089.2"/>
</dbReference>
<dbReference type="Pfam" id="PF01116">
    <property type="entry name" value="F_bP_aldolase"/>
    <property type="match status" value="1"/>
</dbReference>
<dbReference type="GO" id="GO:0005975">
    <property type="term" value="P:carbohydrate metabolic process"/>
    <property type="evidence" value="ECO:0007669"/>
    <property type="project" value="InterPro"/>
</dbReference>
<dbReference type="EMBL" id="CP067089">
    <property type="protein sequence ID" value="QQO08101.1"/>
    <property type="molecule type" value="Genomic_DNA"/>
</dbReference>
<feature type="binding site" evidence="2">
    <location>
        <position position="179"/>
    </location>
    <ligand>
        <name>dihydroxyacetone phosphate</name>
        <dbReference type="ChEBI" id="CHEBI:57642"/>
    </ligand>
</feature>
<dbReference type="SUPFAM" id="SSF51569">
    <property type="entry name" value="Aldolase"/>
    <property type="match status" value="1"/>
</dbReference>
<proteinExistence type="predicted"/>
<dbReference type="Gene3D" id="3.20.20.70">
    <property type="entry name" value="Aldolase class I"/>
    <property type="match status" value="1"/>
</dbReference>
<keyword evidence="5" id="KW-1185">Reference proteome</keyword>
<dbReference type="CDD" id="cd00947">
    <property type="entry name" value="TBP_aldolase_IIB"/>
    <property type="match status" value="1"/>
</dbReference>
<accession>A0A7T7XKM8</accession>
<evidence type="ECO:0000313" key="4">
    <source>
        <dbReference type="EMBL" id="QQO08101.1"/>
    </source>
</evidence>
<dbReference type="PANTHER" id="PTHR30304">
    <property type="entry name" value="D-TAGATOSE-1,6-BISPHOSPHATE ALDOLASE"/>
    <property type="match status" value="1"/>
</dbReference>
<dbReference type="InterPro" id="IPR000771">
    <property type="entry name" value="FBA_II"/>
</dbReference>
<gene>
    <name evidence="4" type="ORF">JFL75_14280</name>
</gene>
<dbReference type="InterPro" id="IPR013785">
    <property type="entry name" value="Aldolase_TIM"/>
</dbReference>
<reference evidence="4" key="1">
    <citation type="submission" date="2021-01" db="EMBL/GenBank/DDBJ databases">
        <title>Description of Breznakiella homolactica.</title>
        <authorList>
            <person name="Song Y."/>
            <person name="Brune A."/>
        </authorList>
    </citation>
    <scope>NUCLEOTIDE SEQUENCE</scope>
    <source>
        <strain evidence="4">RmG30</strain>
    </source>
</reference>
<evidence type="ECO:0000313" key="5">
    <source>
        <dbReference type="Proteomes" id="UP000595917"/>
    </source>
</evidence>
<dbReference type="GO" id="GO:0008270">
    <property type="term" value="F:zinc ion binding"/>
    <property type="evidence" value="ECO:0007669"/>
    <property type="project" value="InterPro"/>
</dbReference>
<name>A0A7T7XKM8_9SPIR</name>
<feature type="binding site" evidence="3">
    <location>
        <position position="134"/>
    </location>
    <ligand>
        <name>Zn(2+)</name>
        <dbReference type="ChEBI" id="CHEBI:29105"/>
        <label>2</label>
    </ligand>
</feature>
<dbReference type="Proteomes" id="UP000595917">
    <property type="component" value="Chromosome"/>
</dbReference>
<feature type="active site" description="Proton donor" evidence="1">
    <location>
        <position position="82"/>
    </location>
</feature>
<protein>
    <submittedName>
        <fullName evidence="4">Class II fructose-bisphosphate aldolase</fullName>
    </submittedName>
</protein>
<evidence type="ECO:0000256" key="3">
    <source>
        <dbReference type="PIRSR" id="PIRSR001359-3"/>
    </source>
</evidence>
<dbReference type="InterPro" id="IPR050246">
    <property type="entry name" value="Class_II_FBP_aldolase"/>
</dbReference>
<dbReference type="PANTHER" id="PTHR30304:SF0">
    <property type="entry name" value="D-TAGATOSE-1,6-BISPHOSPHATE ALDOLASE SUBUNIT GATY-RELATED"/>
    <property type="match status" value="1"/>
</dbReference>
<feature type="binding site" evidence="3">
    <location>
        <position position="178"/>
    </location>
    <ligand>
        <name>Zn(2+)</name>
        <dbReference type="ChEBI" id="CHEBI:29105"/>
        <label>1</label>
        <note>catalytic</note>
    </ligand>
</feature>
<feature type="binding site" evidence="2">
    <location>
        <begin position="228"/>
        <end position="231"/>
    </location>
    <ligand>
        <name>dihydroxyacetone phosphate</name>
        <dbReference type="ChEBI" id="CHEBI:57642"/>
    </ligand>
</feature>
<dbReference type="GO" id="GO:0016832">
    <property type="term" value="F:aldehyde-lyase activity"/>
    <property type="evidence" value="ECO:0007669"/>
    <property type="project" value="InterPro"/>
</dbReference>
<dbReference type="KEGG" id="bhc:JFL75_14280"/>
<keyword evidence="3" id="KW-0479">Metal-binding</keyword>
<evidence type="ECO:0000256" key="2">
    <source>
        <dbReference type="PIRSR" id="PIRSR001359-2"/>
    </source>
</evidence>
<feature type="binding site" evidence="3">
    <location>
        <position position="206"/>
    </location>
    <ligand>
        <name>Zn(2+)</name>
        <dbReference type="ChEBI" id="CHEBI:29105"/>
        <label>1</label>
        <note>catalytic</note>
    </ligand>
</feature>
<sequence>MARLNLKEQLTDAKRNGYAIGAFNIFDCPSARAAVDAADSLKTPILLQTSVGTVKKFGPEELFGMMDLMRKRTAVPVLFHLDHCTEPELAKVCIDTGWDSVMIDLSARPLDENIRITGEIKKYAAVKGVCVEGELGVISGVEEEINAEEGELADYETSLVFLEGTGIDAFAPAVGTAHGVYKKEVKLNYDLVRKLSETTAVPVVIHGGTGLSDEQFARLIACGASKINVSTALKYAYINGLKEYLHGHPEEYDPIKLNSAAEKSVRETVANHIIRFKPKSGGRI</sequence>
<dbReference type="PIRSF" id="PIRSF001359">
    <property type="entry name" value="F_bP_aldolase_II"/>
    <property type="match status" value="1"/>
</dbReference>
<dbReference type="AlphaFoldDB" id="A0A7T7XKM8"/>